<comment type="caution">
    <text evidence="7">The sequence shown here is derived from an EMBL/GenBank/DDBJ whole genome shotgun (WGS) entry which is preliminary data.</text>
</comment>
<reference evidence="7 8" key="1">
    <citation type="journal article" date="2013" name="Genome Announc.">
        <title>Genome Sequence of the Sulfate-Reducing Bacterium Desulfotomaculum hydrothermale Lam5(T).</title>
        <authorList>
            <person name="Amin O."/>
            <person name="Fardeau M.L."/>
            <person name="Valette O."/>
            <person name="Hirschler-Rea A."/>
            <person name="Barbe V."/>
            <person name="Medigue C."/>
            <person name="Vacherie B."/>
            <person name="Ollivier B."/>
            <person name="Bertin P.N."/>
            <person name="Dolla A."/>
        </authorList>
    </citation>
    <scope>NUCLEOTIDE SEQUENCE [LARGE SCALE GENOMIC DNA]</scope>
    <source>
        <strain evidence="8">Lam5 / DSM 18033</strain>
    </source>
</reference>
<name>K8DYL5_9FIRM</name>
<dbReference type="PROSITE" id="PS50111">
    <property type="entry name" value="CHEMOTAXIS_TRANSDUC_2"/>
    <property type="match status" value="1"/>
</dbReference>
<dbReference type="InterPro" id="IPR004090">
    <property type="entry name" value="Chemotax_Me-accpt_rcpt"/>
</dbReference>
<organism evidence="7 8">
    <name type="scientific">Desulforamulus hydrothermalis Lam5 = DSM 18033</name>
    <dbReference type="NCBI Taxonomy" id="1121428"/>
    <lineage>
        <taxon>Bacteria</taxon>
        <taxon>Bacillati</taxon>
        <taxon>Bacillota</taxon>
        <taxon>Clostridia</taxon>
        <taxon>Eubacteriales</taxon>
        <taxon>Peptococcaceae</taxon>
        <taxon>Desulforamulus</taxon>
    </lineage>
</organism>
<dbReference type="Pfam" id="PF00015">
    <property type="entry name" value="MCPsignal"/>
    <property type="match status" value="1"/>
</dbReference>
<keyword evidence="4" id="KW-1133">Transmembrane helix</keyword>
<accession>K8DYL5</accession>
<dbReference type="SUPFAM" id="SSF58104">
    <property type="entry name" value="Methyl-accepting chemotaxis protein (MCP) signaling domain"/>
    <property type="match status" value="1"/>
</dbReference>
<dbReference type="SMART" id="SM00283">
    <property type="entry name" value="MA"/>
    <property type="match status" value="1"/>
</dbReference>
<dbReference type="GO" id="GO:0007165">
    <property type="term" value="P:signal transduction"/>
    <property type="evidence" value="ECO:0007669"/>
    <property type="project" value="UniProtKB-KW"/>
</dbReference>
<dbReference type="PROSITE" id="PS50885">
    <property type="entry name" value="HAMP"/>
    <property type="match status" value="1"/>
</dbReference>
<evidence type="ECO:0000259" key="5">
    <source>
        <dbReference type="PROSITE" id="PS50111"/>
    </source>
</evidence>
<dbReference type="Proteomes" id="UP000009315">
    <property type="component" value="Unassembled WGS sequence"/>
</dbReference>
<dbReference type="CDD" id="cd11386">
    <property type="entry name" value="MCP_signal"/>
    <property type="match status" value="1"/>
</dbReference>
<evidence type="ECO:0000313" key="8">
    <source>
        <dbReference type="Proteomes" id="UP000009315"/>
    </source>
</evidence>
<keyword evidence="8" id="KW-1185">Reference proteome</keyword>
<dbReference type="Pfam" id="PF00672">
    <property type="entry name" value="HAMP"/>
    <property type="match status" value="1"/>
</dbReference>
<evidence type="ECO:0000256" key="4">
    <source>
        <dbReference type="SAM" id="Phobius"/>
    </source>
</evidence>
<dbReference type="AlphaFoldDB" id="K8DYL5"/>
<feature type="domain" description="Methyl-accepting transducer" evidence="5">
    <location>
        <begin position="188"/>
        <end position="438"/>
    </location>
</feature>
<evidence type="ECO:0000256" key="2">
    <source>
        <dbReference type="ARBA" id="ARBA00029447"/>
    </source>
</evidence>
<sequence length="453" mass="47998">MARKDNIVCWEIMKCPEDRKNRCPAFTEKRGTECWKVPRTLCRGELQGTMAQKIGACRKCNFYCVYHKIKVPVRAKIMGGFALIIALLLGMGLFGLYEARLIAGMYNHDITGLATVYIGTMAASVLLAGAVSWYIAGAVANPIKQMEQAAGRVAGGDLTLDEIKVKSCDEIGLLANAFNEMVISLKDIAGQLREKSQQVAAAAQQLSSSSQQITAGANEAASTMSQLSATVEQVADNTQTVAAAAEQASQHAEAGTAGITRITSQMQNIGSSTGLVGQSIESLSRRSGEISQIVELITQIADQTNLLALNAAIEAARAGEQGKGFAVVAEEVRKLAERSGSAARDIKNLIEAIQNEAAAAVATMSASAREVESGHLVVDEVAQSFNNIITTVQGLSQQIHDVAAAAQQMSSGIQNVAAGTEEQTATIQEVTASSETLSKMAEDLEELAQRFKL</sequence>
<dbReference type="OrthoDB" id="5392220at2"/>
<evidence type="ECO:0000259" key="6">
    <source>
        <dbReference type="PROSITE" id="PS50885"/>
    </source>
</evidence>
<dbReference type="GO" id="GO:0016020">
    <property type="term" value="C:membrane"/>
    <property type="evidence" value="ECO:0007669"/>
    <property type="project" value="InterPro"/>
</dbReference>
<dbReference type="NCBIfam" id="NF045718">
    <property type="entry name" value="two_CW_domain"/>
    <property type="match status" value="1"/>
</dbReference>
<dbReference type="EMBL" id="CAOS01000008">
    <property type="protein sequence ID" value="CCO08002.1"/>
    <property type="molecule type" value="Genomic_DNA"/>
</dbReference>
<keyword evidence="1 3" id="KW-0807">Transducer</keyword>
<feature type="transmembrane region" description="Helical" evidence="4">
    <location>
        <begin position="77"/>
        <end position="97"/>
    </location>
</feature>
<dbReference type="InterPro" id="IPR003660">
    <property type="entry name" value="HAMP_dom"/>
</dbReference>
<dbReference type="PANTHER" id="PTHR32089">
    <property type="entry name" value="METHYL-ACCEPTING CHEMOTAXIS PROTEIN MCPB"/>
    <property type="match status" value="1"/>
</dbReference>
<evidence type="ECO:0000256" key="1">
    <source>
        <dbReference type="ARBA" id="ARBA00023224"/>
    </source>
</evidence>
<dbReference type="Gene3D" id="1.10.287.950">
    <property type="entry name" value="Methyl-accepting chemotaxis protein"/>
    <property type="match status" value="1"/>
</dbReference>
<dbReference type="FunFam" id="1.10.287.950:FF:000001">
    <property type="entry name" value="Methyl-accepting chemotaxis sensory transducer"/>
    <property type="match status" value="1"/>
</dbReference>
<feature type="transmembrane region" description="Helical" evidence="4">
    <location>
        <begin position="117"/>
        <end position="136"/>
    </location>
</feature>
<dbReference type="SMART" id="SM00304">
    <property type="entry name" value="HAMP"/>
    <property type="match status" value="3"/>
</dbReference>
<keyword evidence="4" id="KW-0812">Transmembrane</keyword>
<dbReference type="eggNOG" id="COG0840">
    <property type="taxonomic scope" value="Bacteria"/>
</dbReference>
<dbReference type="PANTHER" id="PTHR32089:SF112">
    <property type="entry name" value="LYSOZYME-LIKE PROTEIN-RELATED"/>
    <property type="match status" value="1"/>
</dbReference>
<evidence type="ECO:0000313" key="7">
    <source>
        <dbReference type="EMBL" id="CCO08002.1"/>
    </source>
</evidence>
<dbReference type="STRING" id="1121428.DESHY_160126"/>
<dbReference type="GO" id="GO:0006935">
    <property type="term" value="P:chemotaxis"/>
    <property type="evidence" value="ECO:0007669"/>
    <property type="project" value="InterPro"/>
</dbReference>
<dbReference type="RefSeq" id="WP_008411166.1">
    <property type="nucleotide sequence ID" value="NZ_CAOS01000008.1"/>
</dbReference>
<dbReference type="InterPro" id="IPR054687">
    <property type="entry name" value="Two-CW_dom"/>
</dbReference>
<comment type="similarity">
    <text evidence="2">Belongs to the methyl-accepting chemotaxis (MCP) protein family.</text>
</comment>
<dbReference type="InterPro" id="IPR004089">
    <property type="entry name" value="MCPsignal_dom"/>
</dbReference>
<keyword evidence="4" id="KW-0472">Membrane</keyword>
<dbReference type="GO" id="GO:0004888">
    <property type="term" value="F:transmembrane signaling receptor activity"/>
    <property type="evidence" value="ECO:0007669"/>
    <property type="project" value="InterPro"/>
</dbReference>
<feature type="domain" description="HAMP" evidence="6">
    <location>
        <begin position="137"/>
        <end position="190"/>
    </location>
</feature>
<dbReference type="PRINTS" id="PR00260">
    <property type="entry name" value="CHEMTRNSDUCR"/>
</dbReference>
<proteinExistence type="inferred from homology"/>
<gene>
    <name evidence="7" type="ORF">DESHY_160126</name>
</gene>
<protein>
    <submittedName>
        <fullName evidence="7">Methyl-accepting chemotaxis sensory transducer</fullName>
    </submittedName>
</protein>
<evidence type="ECO:0000256" key="3">
    <source>
        <dbReference type="PROSITE-ProRule" id="PRU00284"/>
    </source>
</evidence>
<dbReference type="CDD" id="cd06225">
    <property type="entry name" value="HAMP"/>
    <property type="match status" value="1"/>
</dbReference>